<gene>
    <name evidence="1" type="ORF">V5F32_17220</name>
</gene>
<sequence length="108" mass="12297">MFTRSAVFEGMIRPGKEDAFFAIVENELLPIWKRMPNAQAVRVMRTVEPDAGAPSIVMVQEVDYPSREAIAEALASPVRTEGRAATDRLAEFFDGRFYHFVYERMAPR</sequence>
<organism evidence="1 2">
    <name type="scientific">Xanthobacter oligotrophicus</name>
    <dbReference type="NCBI Taxonomy" id="2607286"/>
    <lineage>
        <taxon>Bacteria</taxon>
        <taxon>Pseudomonadati</taxon>
        <taxon>Pseudomonadota</taxon>
        <taxon>Alphaproteobacteria</taxon>
        <taxon>Hyphomicrobiales</taxon>
        <taxon>Xanthobacteraceae</taxon>
        <taxon>Xanthobacter</taxon>
    </lineage>
</organism>
<keyword evidence="2" id="KW-1185">Reference proteome</keyword>
<evidence type="ECO:0000313" key="1">
    <source>
        <dbReference type="EMBL" id="MFG1373920.1"/>
    </source>
</evidence>
<evidence type="ECO:0000313" key="2">
    <source>
        <dbReference type="Proteomes" id="UP001604002"/>
    </source>
</evidence>
<proteinExistence type="predicted"/>
<dbReference type="RefSeq" id="WP_393993605.1">
    <property type="nucleotide sequence ID" value="NZ_JBAFVH010000009.1"/>
</dbReference>
<comment type="caution">
    <text evidence="1">The sequence shown here is derived from an EMBL/GenBank/DDBJ whole genome shotgun (WGS) entry which is preliminary data.</text>
</comment>
<evidence type="ECO:0008006" key="3">
    <source>
        <dbReference type="Google" id="ProtNLM"/>
    </source>
</evidence>
<dbReference type="SUPFAM" id="SSF54909">
    <property type="entry name" value="Dimeric alpha+beta barrel"/>
    <property type="match status" value="1"/>
</dbReference>
<dbReference type="Proteomes" id="UP001604002">
    <property type="component" value="Unassembled WGS sequence"/>
</dbReference>
<protein>
    <recommendedName>
        <fullName evidence="3">Ethyl tert-butyl ether degradation EthD</fullName>
    </recommendedName>
</protein>
<dbReference type="EMBL" id="JBAFVH010000009">
    <property type="protein sequence ID" value="MFG1373920.1"/>
    <property type="molecule type" value="Genomic_DNA"/>
</dbReference>
<accession>A0ABW6ZYU2</accession>
<reference evidence="1 2" key="1">
    <citation type="submission" date="2024-02" db="EMBL/GenBank/DDBJ databases">
        <title>Expansion and revision of Xanthobacter and proposal of Roseixanthobacter gen. nov.</title>
        <authorList>
            <person name="Soltysiak M.P.M."/>
            <person name="Jalihal A."/>
            <person name="Ory A."/>
            <person name="Chrisophersen C."/>
            <person name="Lee A.D."/>
            <person name="Boulton J."/>
            <person name="Springer M."/>
        </authorList>
    </citation>
    <scope>NUCLEOTIDE SEQUENCE [LARGE SCALE GENOMIC DNA]</scope>
    <source>
        <strain evidence="1 2">23A</strain>
    </source>
</reference>
<dbReference type="Gene3D" id="3.30.70.100">
    <property type="match status" value="1"/>
</dbReference>
<name>A0ABW6ZYU2_9HYPH</name>
<dbReference type="InterPro" id="IPR011008">
    <property type="entry name" value="Dimeric_a/b-barrel"/>
</dbReference>